<accession>A0A133V4A4</accession>
<dbReference type="AlphaFoldDB" id="A0A133V4A4"/>
<reference evidence="1 2" key="1">
    <citation type="journal article" date="2016" name="Sci. Rep.">
        <title>Metabolic traits of an uncultured archaeal lineage -MSBL1- from brine pools of the Red Sea.</title>
        <authorList>
            <person name="Mwirichia R."/>
            <person name="Alam I."/>
            <person name="Rashid M."/>
            <person name="Vinu M."/>
            <person name="Ba-Alawi W."/>
            <person name="Anthony Kamau A."/>
            <person name="Kamanda Ngugi D."/>
            <person name="Goker M."/>
            <person name="Klenk H.P."/>
            <person name="Bajic V."/>
            <person name="Stingl U."/>
        </authorList>
    </citation>
    <scope>NUCLEOTIDE SEQUENCE [LARGE SCALE GENOMIC DNA]</scope>
    <source>
        <strain evidence="1">SCGC-AAA259O05</strain>
    </source>
</reference>
<evidence type="ECO:0008006" key="3">
    <source>
        <dbReference type="Google" id="ProtNLM"/>
    </source>
</evidence>
<name>A0A133V4A4_9EURY</name>
<dbReference type="Pfam" id="PF17132">
    <property type="entry name" value="Glyco_hydro_106"/>
    <property type="match status" value="1"/>
</dbReference>
<evidence type="ECO:0000313" key="1">
    <source>
        <dbReference type="EMBL" id="KXB01251.1"/>
    </source>
</evidence>
<gene>
    <name evidence="1" type="ORF">AKJ41_02190</name>
</gene>
<dbReference type="InterPro" id="IPR053161">
    <property type="entry name" value="Ulvan_degrading_GH"/>
</dbReference>
<dbReference type="PATRIC" id="fig|1698271.3.peg.559"/>
<comment type="caution">
    <text evidence="1">The sequence shown here is derived from an EMBL/GenBank/DDBJ whole genome shotgun (WGS) entry which is preliminary data.</text>
</comment>
<dbReference type="PANTHER" id="PTHR36848:SF2">
    <property type="entry name" value="SECRETED PROTEIN"/>
    <property type="match status" value="1"/>
</dbReference>
<organism evidence="1 2">
    <name type="scientific">candidate division MSBL1 archaeon SCGC-AAA259O05</name>
    <dbReference type="NCBI Taxonomy" id="1698271"/>
    <lineage>
        <taxon>Archaea</taxon>
        <taxon>Methanobacteriati</taxon>
        <taxon>Methanobacteriota</taxon>
        <taxon>candidate division MSBL1</taxon>
    </lineage>
</organism>
<dbReference type="Proteomes" id="UP000070344">
    <property type="component" value="Unassembled WGS sequence"/>
</dbReference>
<evidence type="ECO:0000313" key="2">
    <source>
        <dbReference type="Proteomes" id="UP000070344"/>
    </source>
</evidence>
<proteinExistence type="predicted"/>
<dbReference type="EMBL" id="LHXV01000019">
    <property type="protein sequence ID" value="KXB01251.1"/>
    <property type="molecule type" value="Genomic_DNA"/>
</dbReference>
<dbReference type="PANTHER" id="PTHR36848">
    <property type="entry name" value="DNA-BINDING PROTEIN (PUTATIVE SECRETED PROTEIN)-RELATED"/>
    <property type="match status" value="1"/>
</dbReference>
<keyword evidence="2" id="KW-1185">Reference proteome</keyword>
<sequence length="1007" mass="116725">MADLENIFRNPDFRFRSTPFWSWNDNLSVRELVRQVDTMKEGGMGGFFMHSREGLETEYLGEEWMECIRETVEKSSRENMNAWLYDEDRWPSGFAGGLVPESGGDKFRSKQLTMEEVEKIQPEENESVVGRYVIKLEEDELVESERIPGGREYNLSDDETGIIFRRKVSDPSPRFNGDTYSDNLNTDCVEEFLRLTYGAYKEEVGEKFGETIPGIFTDEPNIYSNFRSDAHEVPWTDDLPHYFETHRGYDLLEYLPYLFLKGSKSTKIRHDFWRTVSELFLEAYSKQLSEWCDQNDLQLTGHYLMENELGGSILVSGSVMPHYKYMDVPGIDILTESTDEPLTVKQCSSVANQFDRDRVLSELYGCSGWEFTFEGQKWVGDWQYALGVNQRCQHLALYSLRGCRKRDFPPSFNYNTTWWEYNKIVEDYFARLSALLSSGDPVRDILVLHPLSTGWSRFNGKNIDEVDEIGENFQNFVEKILALHRDLDLGDEMILSEHGEIKGDKVVVENAEYDILIIPHLETIFESTLHLIREFVDNGGEVIACRPLPDMVEGEKSEKVNEVLSKCGTTVVETPDDMEKALGDLHEREISITGKSGAEDDSLLYIQRSTDEREIYFIVNNDRTSPHEVDIEFAHKGRVQEWDPLTGSIEGIYAEKEKFGMRISAKIEPAGSRVYIIDKEKKPVDSQKNPPEEVDSKYIGPACEFERTDPNVLVLDFCKYRMEGDDWSEKKPVWEAQKEIREKLDMRPIYLNGIEQRWKWIDEPHENNGIPIDLKLSFKVENSPESPIYLRMERPEEYEITFNGEKKEAEPTGWYMDKSFKKIELGVPEEGENEITLTCDYRNDMEIENFHLLGDFAVDLDIRKITEEKDRIYFHDWCPQGYPHYAGNMIYREEVELDLEEEESAEVHLGDHFATTVEVRVNGESAGQVPWTSFKGLDITNWIENGRNEIELEVVGSPRNMLGPLHKKNPEKFTSSESFRPEGGDFTEDYVLQSYGLFEPVEIKILK</sequence>
<dbReference type="Gene3D" id="2.60.120.260">
    <property type="entry name" value="Galactose-binding domain-like"/>
    <property type="match status" value="1"/>
</dbReference>
<protein>
    <recommendedName>
        <fullName evidence="3">Glycosyl hydrolases family 2 sugar binding domain-containing protein</fullName>
    </recommendedName>
</protein>